<protein>
    <submittedName>
        <fullName evidence="1">Unnamed protein product</fullName>
    </submittedName>
</protein>
<gene>
    <name evidence="1" type="ORF">Amon02_000853400</name>
</gene>
<reference evidence="1" key="1">
    <citation type="submission" date="2023-04" db="EMBL/GenBank/DDBJ databases">
        <title>Ambrosiozyma monospora NBRC 10751.</title>
        <authorList>
            <person name="Ichikawa N."/>
            <person name="Sato H."/>
            <person name="Tonouchi N."/>
        </authorList>
    </citation>
    <scope>NUCLEOTIDE SEQUENCE</scope>
    <source>
        <strain evidence="1">NBRC 10751</strain>
    </source>
</reference>
<comment type="caution">
    <text evidence="1">The sequence shown here is derived from an EMBL/GenBank/DDBJ whole genome shotgun (WGS) entry which is preliminary data.</text>
</comment>
<evidence type="ECO:0000313" key="2">
    <source>
        <dbReference type="Proteomes" id="UP001165064"/>
    </source>
</evidence>
<accession>A0ACB5TJL5</accession>
<organism evidence="1 2">
    <name type="scientific">Ambrosiozyma monospora</name>
    <name type="common">Yeast</name>
    <name type="synonym">Endomycopsis monosporus</name>
    <dbReference type="NCBI Taxonomy" id="43982"/>
    <lineage>
        <taxon>Eukaryota</taxon>
        <taxon>Fungi</taxon>
        <taxon>Dikarya</taxon>
        <taxon>Ascomycota</taxon>
        <taxon>Saccharomycotina</taxon>
        <taxon>Pichiomycetes</taxon>
        <taxon>Pichiales</taxon>
        <taxon>Pichiaceae</taxon>
        <taxon>Ambrosiozyma</taxon>
    </lineage>
</organism>
<proteinExistence type="predicted"/>
<keyword evidence="2" id="KW-1185">Reference proteome</keyword>
<sequence>MLADDLPYDIVYIVWHMIVNDVLTTSQVIQLMGKNDTLDDILQTLPMSITMYPAMTDIPLGRTRKSWMVRFDKEPNFTLKRSDAYKLFKFMKNTEWRFKCCSVLPFSFFEKCDYVDELDHTSYLAAFIMKSKELRCYTFGNDHLSLLTNTRLPTTSLKIKDTLDVTPSTLGIPEAQEIVLSRENFALLSSSTINRTNDILRTQPQLKKLVIEYDKLCISAESDILYFCCQFLSLFETYPDVDVSFKFVNFSQTHLSEELLKFYEYLKPLYSHFQCFEMPLNSTFIGRLEGFTGLTHLSIHSSALEFSDMNGEFQLKSRSVKTLNVSSSSRHSILKLDLSEMSVLKKVSFDFCQIASSTFDSLPDTVRAITLDRSFVTGGLTLTKNLKVLEMRNLSTFKFKRKSRLFKGDAQAVDLHLHWKSPSLHMIHDLGKYLSRSKEQDKS</sequence>
<dbReference type="Proteomes" id="UP001165064">
    <property type="component" value="Unassembled WGS sequence"/>
</dbReference>
<name>A0ACB5TJL5_AMBMO</name>
<dbReference type="EMBL" id="BSXS01007621">
    <property type="protein sequence ID" value="GME89574.1"/>
    <property type="molecule type" value="Genomic_DNA"/>
</dbReference>
<evidence type="ECO:0000313" key="1">
    <source>
        <dbReference type="EMBL" id="GME89574.1"/>
    </source>
</evidence>